<dbReference type="AlphaFoldDB" id="A0AAU9XM28"/>
<comment type="caution">
    <text evidence="2">The sequence shown here is derived from an EMBL/GenBank/DDBJ whole genome shotgun (WGS) entry which is preliminary data.</text>
</comment>
<organism evidence="2 3">
    <name type="scientific">Pocillopora meandrina</name>
    <dbReference type="NCBI Taxonomy" id="46732"/>
    <lineage>
        <taxon>Eukaryota</taxon>
        <taxon>Metazoa</taxon>
        <taxon>Cnidaria</taxon>
        <taxon>Anthozoa</taxon>
        <taxon>Hexacorallia</taxon>
        <taxon>Scleractinia</taxon>
        <taxon>Astrocoeniina</taxon>
        <taxon>Pocilloporidae</taxon>
        <taxon>Pocillopora</taxon>
    </lineage>
</organism>
<evidence type="ECO:0000256" key="1">
    <source>
        <dbReference type="SAM" id="MobiDB-lite"/>
    </source>
</evidence>
<keyword evidence="3" id="KW-1185">Reference proteome</keyword>
<evidence type="ECO:0000313" key="2">
    <source>
        <dbReference type="EMBL" id="CAH3152689.1"/>
    </source>
</evidence>
<gene>
    <name evidence="2" type="ORF">PMEA_00026795</name>
</gene>
<reference evidence="2 3" key="1">
    <citation type="submission" date="2022-05" db="EMBL/GenBank/DDBJ databases">
        <authorList>
            <consortium name="Genoscope - CEA"/>
            <person name="William W."/>
        </authorList>
    </citation>
    <scope>NUCLEOTIDE SEQUENCE [LARGE SCALE GENOMIC DNA]</scope>
</reference>
<sequence>MMNHWREGPKGGYHRQCYQSYTNVGNISRIEGTANKAAPASADQGIAADEPSKEPPAKRFHRSQVQRFDIDKCIICQVEKSLTQNISEYGSASLLRAAEIRGDNRVLPQIKGQDCIAREIKYHRSCYKNYVRLETLTKLEAQNCATEDKESRGYSKAFGKLCHYLQSEVIIKTRILNMTELVGKFVSHLNEEGLNINFRRPSDPSQPELVYSANVEKGEIVESLVSQSDMTDELRNLLLDVNPVLSWPPKADELQSDAALVPDMLYNMLTWILTSDTEFSTERVTNLPNHVHRWILSLGQDLIHCVSQVKSLTGNAELVTLLNRFGHGLSYSQIEELETAIAEQQITNLRNGVLLPTVCSPSVSAVFCWDNNDLQEETLSGI</sequence>
<dbReference type="EMBL" id="CALNXJ010000051">
    <property type="protein sequence ID" value="CAH3152689.1"/>
    <property type="molecule type" value="Genomic_DNA"/>
</dbReference>
<name>A0AAU9XM28_9CNID</name>
<accession>A0AAU9XM28</accession>
<proteinExistence type="predicted"/>
<dbReference type="Proteomes" id="UP001159428">
    <property type="component" value="Unassembled WGS sequence"/>
</dbReference>
<feature type="region of interest" description="Disordered" evidence="1">
    <location>
        <begin position="35"/>
        <end position="61"/>
    </location>
</feature>
<protein>
    <recommendedName>
        <fullName evidence="4">RING-type E3 ubiquitin transferase</fullName>
    </recommendedName>
</protein>
<dbReference type="PANTHER" id="PTHR46704:SF1">
    <property type="entry name" value="TELOMERE LENGTH REGULATION PROTEIN TEL2 HOMOLOG"/>
    <property type="match status" value="1"/>
</dbReference>
<dbReference type="PANTHER" id="PTHR46704">
    <property type="entry name" value="CXC DOMAIN-CONTAINING PROTEIN-RELATED"/>
    <property type="match status" value="1"/>
</dbReference>
<evidence type="ECO:0000313" key="3">
    <source>
        <dbReference type="Proteomes" id="UP001159428"/>
    </source>
</evidence>
<evidence type="ECO:0008006" key="4">
    <source>
        <dbReference type="Google" id="ProtNLM"/>
    </source>
</evidence>